<protein>
    <recommendedName>
        <fullName evidence="8">Protein kinase domain-containing protein</fullName>
    </recommendedName>
</protein>
<dbReference type="PANTHER" id="PTHR24055">
    <property type="entry name" value="MITOGEN-ACTIVATED PROTEIN KINASE"/>
    <property type="match status" value="1"/>
</dbReference>
<keyword evidence="2" id="KW-0808">Transferase</keyword>
<evidence type="ECO:0000313" key="10">
    <source>
        <dbReference type="Proteomes" id="UP000230069"/>
    </source>
</evidence>
<dbReference type="InterPro" id="IPR011009">
    <property type="entry name" value="Kinase-like_dom_sf"/>
</dbReference>
<dbReference type="STRING" id="218851.A0A2G5DZ05"/>
<keyword evidence="4" id="KW-0418">Kinase</keyword>
<dbReference type="FunFam" id="1.10.510.10:FF:000624">
    <property type="entry name" value="Mitogen-activated protein kinase"/>
    <property type="match status" value="1"/>
</dbReference>
<evidence type="ECO:0000256" key="6">
    <source>
        <dbReference type="PROSITE-ProRule" id="PRU10141"/>
    </source>
</evidence>
<evidence type="ECO:0000313" key="9">
    <source>
        <dbReference type="EMBL" id="PIA48507.1"/>
    </source>
</evidence>
<dbReference type="InterPro" id="IPR017441">
    <property type="entry name" value="Protein_kinase_ATP_BS"/>
</dbReference>
<dbReference type="GO" id="GO:0004674">
    <property type="term" value="F:protein serine/threonine kinase activity"/>
    <property type="evidence" value="ECO:0007669"/>
    <property type="project" value="UniProtKB-KW"/>
</dbReference>
<dbReference type="InParanoid" id="A0A2G5DZ05"/>
<evidence type="ECO:0000256" key="7">
    <source>
        <dbReference type="RuleBase" id="RU000304"/>
    </source>
</evidence>
<reference evidence="9 10" key="1">
    <citation type="submission" date="2017-09" db="EMBL/GenBank/DDBJ databases">
        <title>WGS assembly of Aquilegia coerulea Goldsmith.</title>
        <authorList>
            <person name="Hodges S."/>
            <person name="Kramer E."/>
            <person name="Nordborg M."/>
            <person name="Tomkins J."/>
            <person name="Borevitz J."/>
            <person name="Derieg N."/>
            <person name="Yan J."/>
            <person name="Mihaltcheva S."/>
            <person name="Hayes R.D."/>
            <person name="Rokhsar D."/>
        </authorList>
    </citation>
    <scope>NUCLEOTIDE SEQUENCE [LARGE SCALE GENOMIC DNA]</scope>
    <source>
        <strain evidence="10">cv. Goldsmith</strain>
    </source>
</reference>
<dbReference type="GO" id="GO:0005524">
    <property type="term" value="F:ATP binding"/>
    <property type="evidence" value="ECO:0007669"/>
    <property type="project" value="UniProtKB-UniRule"/>
</dbReference>
<keyword evidence="5 6" id="KW-0067">ATP-binding</keyword>
<dbReference type="Pfam" id="PF00069">
    <property type="entry name" value="Pkinase"/>
    <property type="match status" value="1"/>
</dbReference>
<evidence type="ECO:0000259" key="8">
    <source>
        <dbReference type="PROSITE" id="PS50011"/>
    </source>
</evidence>
<organism evidence="9 10">
    <name type="scientific">Aquilegia coerulea</name>
    <name type="common">Rocky mountain columbine</name>
    <dbReference type="NCBI Taxonomy" id="218851"/>
    <lineage>
        <taxon>Eukaryota</taxon>
        <taxon>Viridiplantae</taxon>
        <taxon>Streptophyta</taxon>
        <taxon>Embryophyta</taxon>
        <taxon>Tracheophyta</taxon>
        <taxon>Spermatophyta</taxon>
        <taxon>Magnoliopsida</taxon>
        <taxon>Ranunculales</taxon>
        <taxon>Ranunculaceae</taxon>
        <taxon>Thalictroideae</taxon>
        <taxon>Aquilegia</taxon>
    </lineage>
</organism>
<keyword evidence="10" id="KW-1185">Reference proteome</keyword>
<name>A0A2G5DZ05_AQUCA</name>
<dbReference type="Gene3D" id="1.10.510.10">
    <property type="entry name" value="Transferase(Phosphotransferase) domain 1"/>
    <property type="match status" value="1"/>
</dbReference>
<evidence type="ECO:0000256" key="3">
    <source>
        <dbReference type="ARBA" id="ARBA00022741"/>
    </source>
</evidence>
<dbReference type="PROSITE" id="PS00108">
    <property type="entry name" value="PROTEIN_KINASE_ST"/>
    <property type="match status" value="1"/>
</dbReference>
<dbReference type="SUPFAM" id="SSF56112">
    <property type="entry name" value="Protein kinase-like (PK-like)"/>
    <property type="match status" value="1"/>
</dbReference>
<dbReference type="InterPro" id="IPR050117">
    <property type="entry name" value="MAPK"/>
</dbReference>
<dbReference type="PROSITE" id="PS50011">
    <property type="entry name" value="PROTEIN_KINASE_DOM"/>
    <property type="match status" value="1"/>
</dbReference>
<dbReference type="OrthoDB" id="2158884at2759"/>
<evidence type="ECO:0000256" key="1">
    <source>
        <dbReference type="ARBA" id="ARBA00022527"/>
    </source>
</evidence>
<evidence type="ECO:0000256" key="2">
    <source>
        <dbReference type="ARBA" id="ARBA00022679"/>
    </source>
</evidence>
<accession>A0A2G5DZ05</accession>
<dbReference type="SMART" id="SM00220">
    <property type="entry name" value="S_TKc"/>
    <property type="match status" value="1"/>
</dbReference>
<feature type="domain" description="Protein kinase" evidence="8">
    <location>
        <begin position="15"/>
        <end position="292"/>
    </location>
</feature>
<dbReference type="PROSITE" id="PS00107">
    <property type="entry name" value="PROTEIN_KINASE_ATP"/>
    <property type="match status" value="1"/>
</dbReference>
<dbReference type="InterPro" id="IPR000719">
    <property type="entry name" value="Prot_kinase_dom"/>
</dbReference>
<gene>
    <name evidence="9" type="ORF">AQUCO_01400826v1</name>
</gene>
<dbReference type="AlphaFoldDB" id="A0A2G5DZ05"/>
<dbReference type="EMBL" id="KZ305031">
    <property type="protein sequence ID" value="PIA48507.1"/>
    <property type="molecule type" value="Genomic_DNA"/>
</dbReference>
<dbReference type="Proteomes" id="UP000230069">
    <property type="component" value="Unassembled WGS sequence"/>
</dbReference>
<keyword evidence="1 7" id="KW-0723">Serine/threonine-protein kinase</keyword>
<evidence type="ECO:0000256" key="4">
    <source>
        <dbReference type="ARBA" id="ARBA00022777"/>
    </source>
</evidence>
<feature type="binding site" evidence="6">
    <location>
        <position position="44"/>
    </location>
    <ligand>
        <name>ATP</name>
        <dbReference type="ChEBI" id="CHEBI:30616"/>
    </ligand>
</feature>
<sequence length="296" mass="33900">MMMMGHQRSYSLPRYTLSMKLGEGSFGCVYKAIDNYSGKVCAIKLLKHNVDLRNLPEVKILQEMKNHPNIVQLKQVFRENGVLGLVFEYMDCSLGKLIDDVNHSRQVFSEFKVRDCCFQILKGLDYMHKRGYFHRDLKPDNVLVARGGIIKIADLGSATMFKSDMLNTEYITTRWYRAPEVLTECKYGPAIDMWAMGAIMAELFLCQPLFAGTSATDQLYKICTVIGSPDPDDLSWLGADAENYEFPRFEEISFDNLRPHVSEDAFNLMTLLLSWNPSKRPTAAEALRHPFFKPCY</sequence>
<comment type="similarity">
    <text evidence="7">Belongs to the protein kinase superfamily.</text>
</comment>
<dbReference type="InterPro" id="IPR008271">
    <property type="entry name" value="Ser/Thr_kinase_AS"/>
</dbReference>
<dbReference type="Gene3D" id="3.30.200.20">
    <property type="entry name" value="Phosphorylase Kinase, domain 1"/>
    <property type="match status" value="1"/>
</dbReference>
<keyword evidence="3 6" id="KW-0547">Nucleotide-binding</keyword>
<evidence type="ECO:0000256" key="5">
    <source>
        <dbReference type="ARBA" id="ARBA00022840"/>
    </source>
</evidence>
<proteinExistence type="inferred from homology"/>